<gene>
    <name evidence="2" type="ORF">UCREL1_5507</name>
</gene>
<keyword evidence="1" id="KW-0732">Signal</keyword>
<dbReference type="AlphaFoldDB" id="M7TL69"/>
<evidence type="ECO:0000313" key="3">
    <source>
        <dbReference type="Proteomes" id="UP000012174"/>
    </source>
</evidence>
<dbReference type="EMBL" id="KB706421">
    <property type="protein sequence ID" value="EMR67490.1"/>
    <property type="molecule type" value="Genomic_DNA"/>
</dbReference>
<feature type="signal peptide" evidence="1">
    <location>
        <begin position="1"/>
        <end position="22"/>
    </location>
</feature>
<dbReference type="Proteomes" id="UP000012174">
    <property type="component" value="Unassembled WGS sequence"/>
</dbReference>
<evidence type="ECO:0000313" key="2">
    <source>
        <dbReference type="EMBL" id="EMR67490.1"/>
    </source>
</evidence>
<dbReference type="HOGENOM" id="CLU_2049694_0_0_1"/>
<sequence>MQFPTILLTTLAGITAALPATAASLPRDLKNTEVRIRLGLDDKDRFLVLDVFEEFNPPPREILPINGLGLEPDGLLAGVVACEAVDLNGNPIGDGFSLGIDLNVALFEIDSISCQVTTST</sequence>
<reference evidence="3" key="1">
    <citation type="journal article" date="2013" name="Genome Announc.">
        <title>Draft genome sequence of the grapevine dieback fungus Eutypa lata UCR-EL1.</title>
        <authorList>
            <person name="Blanco-Ulate B."/>
            <person name="Rolshausen P.E."/>
            <person name="Cantu D."/>
        </authorList>
    </citation>
    <scope>NUCLEOTIDE SEQUENCE [LARGE SCALE GENOMIC DNA]</scope>
    <source>
        <strain evidence="3">UCR-EL1</strain>
    </source>
</reference>
<feature type="chain" id="PRO_5004085711" evidence="1">
    <location>
        <begin position="23"/>
        <end position="120"/>
    </location>
</feature>
<protein>
    <submittedName>
        <fullName evidence="2">Uncharacterized protein</fullName>
    </submittedName>
</protein>
<organism evidence="2 3">
    <name type="scientific">Eutypa lata (strain UCR-EL1)</name>
    <name type="common">Grapevine dieback disease fungus</name>
    <name type="synonym">Eutypa armeniacae</name>
    <dbReference type="NCBI Taxonomy" id="1287681"/>
    <lineage>
        <taxon>Eukaryota</taxon>
        <taxon>Fungi</taxon>
        <taxon>Dikarya</taxon>
        <taxon>Ascomycota</taxon>
        <taxon>Pezizomycotina</taxon>
        <taxon>Sordariomycetes</taxon>
        <taxon>Xylariomycetidae</taxon>
        <taxon>Xylariales</taxon>
        <taxon>Diatrypaceae</taxon>
        <taxon>Eutypa</taxon>
    </lineage>
</organism>
<dbReference type="KEGG" id="ela:UCREL1_5507"/>
<evidence type="ECO:0000256" key="1">
    <source>
        <dbReference type="SAM" id="SignalP"/>
    </source>
</evidence>
<proteinExistence type="predicted"/>
<name>M7TL69_EUTLA</name>
<accession>M7TL69</accession>
<keyword evidence="3" id="KW-1185">Reference proteome</keyword>